<evidence type="ECO:0000313" key="2">
    <source>
        <dbReference type="Proteomes" id="UP000664521"/>
    </source>
</evidence>
<proteinExistence type="predicted"/>
<accession>A0A8H3G4I0</accession>
<dbReference type="Proteomes" id="UP000664521">
    <property type="component" value="Unassembled WGS sequence"/>
</dbReference>
<comment type="caution">
    <text evidence="1">The sequence shown here is derived from an EMBL/GenBank/DDBJ whole genome shotgun (WGS) entry which is preliminary data.</text>
</comment>
<dbReference type="AlphaFoldDB" id="A0A8H3G4I0"/>
<reference evidence="1" key="1">
    <citation type="submission" date="2021-03" db="EMBL/GenBank/DDBJ databases">
        <authorList>
            <person name="Tagirdzhanova G."/>
        </authorList>
    </citation>
    <scope>NUCLEOTIDE SEQUENCE</scope>
</reference>
<protein>
    <submittedName>
        <fullName evidence="1">Uncharacterized protein</fullName>
    </submittedName>
</protein>
<gene>
    <name evidence="1" type="ORF">HETSPECPRED_010331</name>
</gene>
<keyword evidence="2" id="KW-1185">Reference proteome</keyword>
<sequence length="184" mass="19799">MCSSLVATSPLFATNAANVRLALETTALTPVMLAGHGIDRAAPSNAASLARRGFYPMSITHSFMRHPFTNTPAWILKLRMASAILPAQVAAAALETFYDRLLDQVRLEAANSPYNALAWELGGIKLELRSGDPFNNIPFGMVHDLLMEMKALTGRALVGTYEGEVVAASTGWSILIRLKIAPST</sequence>
<evidence type="ECO:0000313" key="1">
    <source>
        <dbReference type="EMBL" id="CAF9936409.1"/>
    </source>
</evidence>
<name>A0A8H3G4I0_9LECA</name>
<dbReference type="EMBL" id="CAJPDS010000091">
    <property type="protein sequence ID" value="CAF9936409.1"/>
    <property type="molecule type" value="Genomic_DNA"/>
</dbReference>
<organism evidence="1 2">
    <name type="scientific">Heterodermia speciosa</name>
    <dbReference type="NCBI Taxonomy" id="116794"/>
    <lineage>
        <taxon>Eukaryota</taxon>
        <taxon>Fungi</taxon>
        <taxon>Dikarya</taxon>
        <taxon>Ascomycota</taxon>
        <taxon>Pezizomycotina</taxon>
        <taxon>Lecanoromycetes</taxon>
        <taxon>OSLEUM clade</taxon>
        <taxon>Lecanoromycetidae</taxon>
        <taxon>Caliciales</taxon>
        <taxon>Physciaceae</taxon>
        <taxon>Heterodermia</taxon>
    </lineage>
</organism>